<dbReference type="AlphaFoldDB" id="A0A8D8AMN0"/>
<proteinExistence type="predicted"/>
<name>A0A8D8AMN0_CULPI</name>
<protein>
    <submittedName>
        <fullName evidence="1">(northern house mosquito) hypothetical protein</fullName>
    </submittedName>
</protein>
<organism evidence="1">
    <name type="scientific">Culex pipiens</name>
    <name type="common">House mosquito</name>
    <dbReference type="NCBI Taxonomy" id="7175"/>
    <lineage>
        <taxon>Eukaryota</taxon>
        <taxon>Metazoa</taxon>
        <taxon>Ecdysozoa</taxon>
        <taxon>Arthropoda</taxon>
        <taxon>Hexapoda</taxon>
        <taxon>Insecta</taxon>
        <taxon>Pterygota</taxon>
        <taxon>Neoptera</taxon>
        <taxon>Endopterygota</taxon>
        <taxon>Diptera</taxon>
        <taxon>Nematocera</taxon>
        <taxon>Culicoidea</taxon>
        <taxon>Culicidae</taxon>
        <taxon>Culicinae</taxon>
        <taxon>Culicini</taxon>
        <taxon>Culex</taxon>
        <taxon>Culex</taxon>
    </lineage>
</organism>
<reference evidence="1" key="1">
    <citation type="submission" date="2021-05" db="EMBL/GenBank/DDBJ databases">
        <authorList>
            <person name="Alioto T."/>
            <person name="Alioto T."/>
            <person name="Gomez Garrido J."/>
        </authorList>
    </citation>
    <scope>NUCLEOTIDE SEQUENCE</scope>
</reference>
<sequence length="180" mass="20732">MRQRFKRNPQVIAIQRSPIIPQDIVPLQPHVLQHDQPILFRQQMPRNKVLPRNAFLNLRYNPLIQIRLLPEAPGLDHKVGQRRRRRGKHLHKQRQLFESGSVQVQADLERVILRQEALGASAERLHRGIPYREVSNGLSKVTANDRLEIGAVQTQVGRFGRHSGYCLECGATIPLHATFF</sequence>
<evidence type="ECO:0000313" key="1">
    <source>
        <dbReference type="EMBL" id="CAG6458238.1"/>
    </source>
</evidence>
<dbReference type="EMBL" id="HBUE01034414">
    <property type="protein sequence ID" value="CAG6458238.1"/>
    <property type="molecule type" value="Transcribed_RNA"/>
</dbReference>
<accession>A0A8D8AMN0</accession>